<keyword evidence="4" id="KW-1185">Reference proteome</keyword>
<feature type="signal peptide" evidence="2">
    <location>
        <begin position="1"/>
        <end position="19"/>
    </location>
</feature>
<feature type="region of interest" description="Disordered" evidence="1">
    <location>
        <begin position="297"/>
        <end position="327"/>
    </location>
</feature>
<organism evidence="3 4">
    <name type="scientific">Cristinia sonorae</name>
    <dbReference type="NCBI Taxonomy" id="1940300"/>
    <lineage>
        <taxon>Eukaryota</taxon>
        <taxon>Fungi</taxon>
        <taxon>Dikarya</taxon>
        <taxon>Basidiomycota</taxon>
        <taxon>Agaricomycotina</taxon>
        <taxon>Agaricomycetes</taxon>
        <taxon>Agaricomycetidae</taxon>
        <taxon>Agaricales</taxon>
        <taxon>Pleurotineae</taxon>
        <taxon>Stephanosporaceae</taxon>
        <taxon>Cristinia</taxon>
    </lineage>
</organism>
<proteinExistence type="predicted"/>
<gene>
    <name evidence="3" type="ORF">BXZ70DRAFT_906506</name>
</gene>
<accession>A0A8K0UQ99</accession>
<keyword evidence="2" id="KW-0732">Signal</keyword>
<evidence type="ECO:0000313" key="3">
    <source>
        <dbReference type="EMBL" id="KAH8101962.1"/>
    </source>
</evidence>
<evidence type="ECO:0000313" key="4">
    <source>
        <dbReference type="Proteomes" id="UP000813824"/>
    </source>
</evidence>
<feature type="chain" id="PRO_5035457170" evidence="2">
    <location>
        <begin position="20"/>
        <end position="383"/>
    </location>
</feature>
<dbReference type="AlphaFoldDB" id="A0A8K0UQ99"/>
<feature type="compositionally biased region" description="Gly residues" evidence="1">
    <location>
        <begin position="297"/>
        <end position="306"/>
    </location>
</feature>
<evidence type="ECO:0000256" key="1">
    <source>
        <dbReference type="SAM" id="MobiDB-lite"/>
    </source>
</evidence>
<dbReference type="EMBL" id="JAEVFJ010000011">
    <property type="protein sequence ID" value="KAH8101962.1"/>
    <property type="molecule type" value="Genomic_DNA"/>
</dbReference>
<protein>
    <submittedName>
        <fullName evidence="3">Uncharacterized protein</fullName>
    </submittedName>
</protein>
<name>A0A8K0UQ99_9AGAR</name>
<dbReference type="Proteomes" id="UP000813824">
    <property type="component" value="Unassembled WGS sequence"/>
</dbReference>
<sequence length="383" mass="41890">MNNLCLLLWPLLPVPPAVDVRDDDGGHACGQWEGGVFKEARTAGYLASNLHPFPALTALSVLDHKPNLDERCAKRAKYPINKAKQISRADDGRLIFYDVGVISYLLSLSAQDALRIPTDNWHLHATSAHTMQLVTSSLFHKHIIEQALPHGLPEKQTGKTSTYTCNRSYNNPSHVQHATLLPNAHGATLLLKPNADHTVKLHRLNVYQTVKHLATDIRTAEHAAHPQLAYTRPPIPNSKFASLWLATASSTQRQKEKTKSYSLSDAKRTGRVGIPPTVAVATATVISGVHVSGGNVGGAGAGGGGRQPSDYTTTHSRYRYTSNDLPPLPVVRGRQTFTYYHPPALNGKLSSSSKANPLNVQTRGTPLHRQIHHHPPPFEWMDG</sequence>
<reference evidence="3" key="1">
    <citation type="journal article" date="2021" name="New Phytol.">
        <title>Evolutionary innovations through gain and loss of genes in the ectomycorrhizal Boletales.</title>
        <authorList>
            <person name="Wu G."/>
            <person name="Miyauchi S."/>
            <person name="Morin E."/>
            <person name="Kuo A."/>
            <person name="Drula E."/>
            <person name="Varga T."/>
            <person name="Kohler A."/>
            <person name="Feng B."/>
            <person name="Cao Y."/>
            <person name="Lipzen A."/>
            <person name="Daum C."/>
            <person name="Hundley H."/>
            <person name="Pangilinan J."/>
            <person name="Johnson J."/>
            <person name="Barry K."/>
            <person name="LaButti K."/>
            <person name="Ng V."/>
            <person name="Ahrendt S."/>
            <person name="Min B."/>
            <person name="Choi I.G."/>
            <person name="Park H."/>
            <person name="Plett J.M."/>
            <person name="Magnuson J."/>
            <person name="Spatafora J.W."/>
            <person name="Nagy L.G."/>
            <person name="Henrissat B."/>
            <person name="Grigoriev I.V."/>
            <person name="Yang Z.L."/>
            <person name="Xu J."/>
            <person name="Martin F.M."/>
        </authorList>
    </citation>
    <scope>NUCLEOTIDE SEQUENCE</scope>
    <source>
        <strain evidence="3">KKN 215</strain>
    </source>
</reference>
<feature type="compositionally biased region" description="Low complexity" evidence="1">
    <location>
        <begin position="311"/>
        <end position="322"/>
    </location>
</feature>
<comment type="caution">
    <text evidence="3">The sequence shown here is derived from an EMBL/GenBank/DDBJ whole genome shotgun (WGS) entry which is preliminary data.</text>
</comment>
<evidence type="ECO:0000256" key="2">
    <source>
        <dbReference type="SAM" id="SignalP"/>
    </source>
</evidence>